<sequence>MSMDELPPAILSDILSRVPGRSLVQHRRVCRRWREAIDDPYFRSCLHRIRERLVLFREHGREEVQVLKMHQGAAAMAATRMTLIDKLSGPRGYVMRGTCNGLLFFMHRTDVEHNGEVVINPLTKKILRLRRAPDLSPEMSVYGLGFDRSTNTYKMVQIDAIYSNEKTRASTVGARIYDFDKRSWRACKAPPLPPGAGLSPDFVFASGALKWLLERLASSSDGPLARTMLSFDLTKEEFSLIPILIQDVYRGFRRRRSRRRRRHGGRDFPMRTQMDGRRGSWTDRGICWWETLSLVSLKAT</sequence>
<dbReference type="NCBIfam" id="TIGR01640">
    <property type="entry name" value="F_box_assoc_1"/>
    <property type="match status" value="1"/>
</dbReference>
<dbReference type="PANTHER" id="PTHR31672:SF13">
    <property type="entry name" value="F-BOX PROTEIN CPR30-LIKE"/>
    <property type="match status" value="1"/>
</dbReference>
<organism evidence="2 3">
    <name type="scientific">Eucalyptus globulus</name>
    <name type="common">Tasmanian blue gum</name>
    <dbReference type="NCBI Taxonomy" id="34317"/>
    <lineage>
        <taxon>Eukaryota</taxon>
        <taxon>Viridiplantae</taxon>
        <taxon>Streptophyta</taxon>
        <taxon>Embryophyta</taxon>
        <taxon>Tracheophyta</taxon>
        <taxon>Spermatophyta</taxon>
        <taxon>Magnoliopsida</taxon>
        <taxon>eudicotyledons</taxon>
        <taxon>Gunneridae</taxon>
        <taxon>Pentapetalae</taxon>
        <taxon>rosids</taxon>
        <taxon>malvids</taxon>
        <taxon>Myrtales</taxon>
        <taxon>Myrtaceae</taxon>
        <taxon>Myrtoideae</taxon>
        <taxon>Eucalypteae</taxon>
        <taxon>Eucalyptus</taxon>
    </lineage>
</organism>
<dbReference type="EMBL" id="JBJKBG010000002">
    <property type="protein sequence ID" value="KAL3750353.1"/>
    <property type="molecule type" value="Genomic_DNA"/>
</dbReference>
<dbReference type="InterPro" id="IPR006527">
    <property type="entry name" value="F-box-assoc_dom_typ1"/>
</dbReference>
<dbReference type="InterPro" id="IPR050796">
    <property type="entry name" value="SCF_F-box_component"/>
</dbReference>
<evidence type="ECO:0000259" key="1">
    <source>
        <dbReference type="PROSITE" id="PS50181"/>
    </source>
</evidence>
<feature type="domain" description="F-box" evidence="1">
    <location>
        <begin position="1"/>
        <end position="53"/>
    </location>
</feature>
<proteinExistence type="predicted"/>
<dbReference type="AlphaFoldDB" id="A0ABD3LIB2"/>
<dbReference type="Pfam" id="PF12937">
    <property type="entry name" value="F-box-like"/>
    <property type="match status" value="1"/>
</dbReference>
<name>A0ABD3LIB2_EUCGL</name>
<accession>A0ABD3LIB2</accession>
<reference evidence="2 3" key="1">
    <citation type="submission" date="2024-11" db="EMBL/GenBank/DDBJ databases">
        <title>Chromosome-level genome assembly of Eucalyptus globulus Labill. provides insights into its genome evolution.</title>
        <authorList>
            <person name="Li X."/>
        </authorList>
    </citation>
    <scope>NUCLEOTIDE SEQUENCE [LARGE SCALE GENOMIC DNA]</scope>
    <source>
        <strain evidence="2">CL2024</strain>
        <tissue evidence="2">Fresh tender leaves</tissue>
    </source>
</reference>
<evidence type="ECO:0000313" key="2">
    <source>
        <dbReference type="EMBL" id="KAL3750353.1"/>
    </source>
</evidence>
<dbReference type="InterPro" id="IPR017451">
    <property type="entry name" value="F-box-assoc_interact_dom"/>
</dbReference>
<dbReference type="PROSITE" id="PS50181">
    <property type="entry name" value="FBOX"/>
    <property type="match status" value="1"/>
</dbReference>
<comment type="caution">
    <text evidence="2">The sequence shown here is derived from an EMBL/GenBank/DDBJ whole genome shotgun (WGS) entry which is preliminary data.</text>
</comment>
<dbReference type="PROSITE" id="PS50096">
    <property type="entry name" value="IQ"/>
    <property type="match status" value="1"/>
</dbReference>
<dbReference type="SMART" id="SM00256">
    <property type="entry name" value="FBOX"/>
    <property type="match status" value="1"/>
</dbReference>
<gene>
    <name evidence="2" type="ORF">ACJRO7_011364</name>
</gene>
<keyword evidence="3" id="KW-1185">Reference proteome</keyword>
<dbReference type="Pfam" id="PF07734">
    <property type="entry name" value="FBA_1"/>
    <property type="match status" value="1"/>
</dbReference>
<dbReference type="PANTHER" id="PTHR31672">
    <property type="entry name" value="BNACNNG10540D PROTEIN"/>
    <property type="match status" value="1"/>
</dbReference>
<dbReference type="SUPFAM" id="SSF81383">
    <property type="entry name" value="F-box domain"/>
    <property type="match status" value="1"/>
</dbReference>
<dbReference type="Gene3D" id="1.20.1280.50">
    <property type="match status" value="1"/>
</dbReference>
<dbReference type="Proteomes" id="UP001634007">
    <property type="component" value="Unassembled WGS sequence"/>
</dbReference>
<protein>
    <recommendedName>
        <fullName evidence="1">F-box domain-containing protein</fullName>
    </recommendedName>
</protein>
<dbReference type="InterPro" id="IPR001810">
    <property type="entry name" value="F-box_dom"/>
</dbReference>
<dbReference type="InterPro" id="IPR036047">
    <property type="entry name" value="F-box-like_dom_sf"/>
</dbReference>
<evidence type="ECO:0000313" key="3">
    <source>
        <dbReference type="Proteomes" id="UP001634007"/>
    </source>
</evidence>